<dbReference type="InterPro" id="IPR058701">
    <property type="entry name" value="PhiTE_072-like"/>
</dbReference>
<name>A0A2W7K1X1_9FLAO</name>
<dbReference type="EMBL" id="QKYV01000003">
    <property type="protein sequence ID" value="PZW41610.1"/>
    <property type="molecule type" value="Genomic_DNA"/>
</dbReference>
<dbReference type="Proteomes" id="UP000249542">
    <property type="component" value="Unassembled WGS sequence"/>
</dbReference>
<protein>
    <submittedName>
        <fullName evidence="1">Uncharacterized protein</fullName>
    </submittedName>
</protein>
<accession>A0A2W7K1X1</accession>
<dbReference type="RefSeq" id="WP_111540615.1">
    <property type="nucleotide sequence ID" value="NZ_QKYV01000003.1"/>
</dbReference>
<dbReference type="AlphaFoldDB" id="A0A2W7K1X1"/>
<evidence type="ECO:0000313" key="1">
    <source>
        <dbReference type="EMBL" id="PZW41610.1"/>
    </source>
</evidence>
<keyword evidence="2" id="KW-1185">Reference proteome</keyword>
<gene>
    <name evidence="1" type="ORF">LX95_01291</name>
</gene>
<organism evidence="1 2">
    <name type="scientific">Mesonia algae</name>
    <dbReference type="NCBI Taxonomy" id="213248"/>
    <lineage>
        <taxon>Bacteria</taxon>
        <taxon>Pseudomonadati</taxon>
        <taxon>Bacteroidota</taxon>
        <taxon>Flavobacteriia</taxon>
        <taxon>Flavobacteriales</taxon>
        <taxon>Flavobacteriaceae</taxon>
        <taxon>Mesonia</taxon>
    </lineage>
</organism>
<reference evidence="1 2" key="1">
    <citation type="submission" date="2018-06" db="EMBL/GenBank/DDBJ databases">
        <title>Genomic Encyclopedia of Archaeal and Bacterial Type Strains, Phase II (KMG-II): from individual species to whole genera.</title>
        <authorList>
            <person name="Goeker M."/>
        </authorList>
    </citation>
    <scope>NUCLEOTIDE SEQUENCE [LARGE SCALE GENOMIC DNA]</scope>
    <source>
        <strain evidence="1 2">DSM 15361</strain>
    </source>
</reference>
<proteinExistence type="predicted"/>
<sequence>MNTVEIEPKLRKLKIKDADVFLEDYETGKGKVTISSFNYGAFTFYWGSMGSDLKDFLLRINGDYFAGKLSSNSYVFDAKGSTKNVRKHIREELSYELPRYKFMSAQKEMREAIKKLEYVSSNNEFVARMIDLPDNLMCYDLDYKEEREFKDIIEGVFKSEPWHFIAEKQSNEYNWLVGFHKYLQRALKASE</sequence>
<dbReference type="Pfam" id="PF26211">
    <property type="entry name" value="Phage_phiTE_072"/>
    <property type="match status" value="1"/>
</dbReference>
<comment type="caution">
    <text evidence="1">The sequence shown here is derived from an EMBL/GenBank/DDBJ whole genome shotgun (WGS) entry which is preliminary data.</text>
</comment>
<evidence type="ECO:0000313" key="2">
    <source>
        <dbReference type="Proteomes" id="UP000249542"/>
    </source>
</evidence>